<dbReference type="Pfam" id="PF13428">
    <property type="entry name" value="TPR_14"/>
    <property type="match status" value="1"/>
</dbReference>
<protein>
    <submittedName>
        <fullName evidence="1">Tetratricopeptide repeat protein</fullName>
    </submittedName>
</protein>
<reference evidence="1 2" key="1">
    <citation type="submission" date="2020-03" db="EMBL/GenBank/DDBJ databases">
        <title>Sphingomonas sp. nov., isolated from fish.</title>
        <authorList>
            <person name="Hyun D.-W."/>
            <person name="Bae J.-W."/>
        </authorList>
    </citation>
    <scope>NUCLEOTIDE SEQUENCE [LARGE SCALE GENOMIC DNA]</scope>
    <source>
        <strain evidence="1 2">HDW15C</strain>
    </source>
</reference>
<dbReference type="Proteomes" id="UP000502502">
    <property type="component" value="Chromosome"/>
</dbReference>
<dbReference type="RefSeq" id="WP_166094398.1">
    <property type="nucleotide sequence ID" value="NZ_CP049871.1"/>
</dbReference>
<evidence type="ECO:0000313" key="2">
    <source>
        <dbReference type="Proteomes" id="UP000502502"/>
    </source>
</evidence>
<dbReference type="InterPro" id="IPR011990">
    <property type="entry name" value="TPR-like_helical_dom_sf"/>
</dbReference>
<dbReference type="AlphaFoldDB" id="A0A6G7ZNR8"/>
<gene>
    <name evidence="1" type="ORF">G7078_06940</name>
</gene>
<proteinExistence type="predicted"/>
<sequence length="205" mass="21338">MGCLILLVFAALSALAMRALGLRGPMLKLAGATLLFGCAGYALQGNPGLAGSPRGAKEQRPPVPVTNLRHAFYGNFAANEHWLIISESLARRGNSADAVGVLKAAVKEHPGDPQLWVGLGNALVDHAEVLTPAAEFAYRRAGELSPGYPAPPFFMGVAMLRSGRPEAALAIWQSVLASAPAEASWRPVVEDAVAALQPPASQPSA</sequence>
<dbReference type="KEGG" id="ssin:G7078_06940"/>
<name>A0A6G7ZNR8_9SPHN</name>
<accession>A0A6G7ZNR8</accession>
<organism evidence="1 2">
    <name type="scientific">Sphingomonas sinipercae</name>
    <dbReference type="NCBI Taxonomy" id="2714944"/>
    <lineage>
        <taxon>Bacteria</taxon>
        <taxon>Pseudomonadati</taxon>
        <taxon>Pseudomonadota</taxon>
        <taxon>Alphaproteobacteria</taxon>
        <taxon>Sphingomonadales</taxon>
        <taxon>Sphingomonadaceae</taxon>
        <taxon>Sphingomonas</taxon>
    </lineage>
</organism>
<dbReference type="Gene3D" id="1.25.40.10">
    <property type="entry name" value="Tetratricopeptide repeat domain"/>
    <property type="match status" value="1"/>
</dbReference>
<dbReference type="EMBL" id="CP049871">
    <property type="protein sequence ID" value="QIL02550.1"/>
    <property type="molecule type" value="Genomic_DNA"/>
</dbReference>
<evidence type="ECO:0000313" key="1">
    <source>
        <dbReference type="EMBL" id="QIL02550.1"/>
    </source>
</evidence>
<dbReference type="SUPFAM" id="SSF48452">
    <property type="entry name" value="TPR-like"/>
    <property type="match status" value="1"/>
</dbReference>
<keyword evidence="2" id="KW-1185">Reference proteome</keyword>